<evidence type="ECO:0000313" key="4">
    <source>
        <dbReference type="Proteomes" id="UP000006062"/>
    </source>
</evidence>
<dbReference type="KEGG" id="tvi:Thivi_3489"/>
<evidence type="ECO:0000256" key="1">
    <source>
        <dbReference type="SAM" id="MobiDB-lite"/>
    </source>
</evidence>
<name>I3YED8_THIV6</name>
<accession>I3YED8</accession>
<feature type="region of interest" description="Disordered" evidence="1">
    <location>
        <begin position="51"/>
        <end position="72"/>
    </location>
</feature>
<dbReference type="STRING" id="765911.Thivi_3489"/>
<proteinExistence type="predicted"/>
<dbReference type="Proteomes" id="UP000006062">
    <property type="component" value="Chromosome"/>
</dbReference>
<dbReference type="RefSeq" id="WP_014779757.1">
    <property type="nucleotide sequence ID" value="NC_018012.1"/>
</dbReference>
<evidence type="ECO:0008006" key="5">
    <source>
        <dbReference type="Google" id="ProtNLM"/>
    </source>
</evidence>
<evidence type="ECO:0000256" key="2">
    <source>
        <dbReference type="SAM" id="SignalP"/>
    </source>
</evidence>
<dbReference type="InterPro" id="IPR020016">
    <property type="entry name" value="Decahaem-assoc_OM_MtrB/PioB"/>
</dbReference>
<dbReference type="Pfam" id="PF11854">
    <property type="entry name" value="MtrB_PioB"/>
    <property type="match status" value="1"/>
</dbReference>
<dbReference type="EMBL" id="CP003154">
    <property type="protein sequence ID" value="AFL75356.1"/>
    <property type="molecule type" value="Genomic_DNA"/>
</dbReference>
<feature type="signal peptide" evidence="2">
    <location>
        <begin position="1"/>
        <end position="28"/>
    </location>
</feature>
<dbReference type="eggNOG" id="COG3637">
    <property type="taxonomic scope" value="Bacteria"/>
</dbReference>
<protein>
    <recommendedName>
        <fullName evidence="5">Porin</fullName>
    </recommendedName>
</protein>
<gene>
    <name evidence="3" type="ordered locus">Thivi_3489</name>
</gene>
<dbReference type="AlphaFoldDB" id="I3YED8"/>
<evidence type="ECO:0000313" key="3">
    <source>
        <dbReference type="EMBL" id="AFL75356.1"/>
    </source>
</evidence>
<organism evidence="3 4">
    <name type="scientific">Thiocystis violascens (strain ATCC 17096 / DSM 198 / 6111)</name>
    <name type="common">Chromatium violascens</name>
    <dbReference type="NCBI Taxonomy" id="765911"/>
    <lineage>
        <taxon>Bacteria</taxon>
        <taxon>Pseudomonadati</taxon>
        <taxon>Pseudomonadota</taxon>
        <taxon>Gammaproteobacteria</taxon>
        <taxon>Chromatiales</taxon>
        <taxon>Chromatiaceae</taxon>
        <taxon>Thiocystis</taxon>
    </lineage>
</organism>
<feature type="chain" id="PRO_5003683416" description="Porin" evidence="2">
    <location>
        <begin position="29"/>
        <end position="332"/>
    </location>
</feature>
<sequence>MNKPWRKKTLTVCITAAIAQLGAGGVRADSAVGVNTMLGNALNPDTLRTIPARDPETLDASPGERTPTGKLLGWPAAVPATTTTSDWTYHGQIEAGGMGSAGTTGSAWFNQYKDLPTGGLYLNNFHIQADQPEKGKGYFLEALGGGLGYRDQYGGINFGRYNDWKVKIFYNEIPHTFTSTYRNLWNGVGSDNLTLKTLAPGGTRVPATGAPNAARSQTATIDNMVDAIDALDDSELGLVRRTGGLSFDKYITNAWRFYGSYSKEHRDGERPFAAVFGGGGGGGNIELPESIDYDTHDILAALRFDDGVNNLNLQANVSLFRNNIDTVVPFSI</sequence>
<keyword evidence="2" id="KW-0732">Signal</keyword>
<keyword evidence="4" id="KW-1185">Reference proteome</keyword>
<reference evidence="3 4" key="1">
    <citation type="submission" date="2012-06" db="EMBL/GenBank/DDBJ databases">
        <title>Complete sequence of Thiocystis violascens DSM 198.</title>
        <authorList>
            <consortium name="US DOE Joint Genome Institute"/>
            <person name="Lucas S."/>
            <person name="Han J."/>
            <person name="Lapidus A."/>
            <person name="Cheng J.-F."/>
            <person name="Goodwin L."/>
            <person name="Pitluck S."/>
            <person name="Peters L."/>
            <person name="Ovchinnikova G."/>
            <person name="Teshima H."/>
            <person name="Detter J.C."/>
            <person name="Han C."/>
            <person name="Tapia R."/>
            <person name="Land M."/>
            <person name="Hauser L."/>
            <person name="Kyrpides N."/>
            <person name="Ivanova N."/>
            <person name="Pagani I."/>
            <person name="Vogl K."/>
            <person name="Liu Z."/>
            <person name="Frigaard N.-U."/>
            <person name="Bryant D."/>
            <person name="Woyke T."/>
        </authorList>
    </citation>
    <scope>NUCLEOTIDE SEQUENCE [LARGE SCALE GENOMIC DNA]</scope>
    <source>
        <strain evidence="4">ATCC 17096 / DSM 198 / 6111</strain>
    </source>
</reference>
<dbReference type="HOGENOM" id="CLU_836623_0_0_6"/>